<comment type="pathway">
    <text evidence="12">Carbohydrate metabolism; D-ribose degradation; D-ribose 5-phosphate from beta-D-ribopyranose: step 2/2.</text>
</comment>
<keyword evidence="4 12" id="KW-0808">Transferase</keyword>
<proteinExistence type="inferred from homology"/>
<dbReference type="InterPro" id="IPR011611">
    <property type="entry name" value="PfkB_dom"/>
</dbReference>
<dbReference type="EC" id="2.7.1.15" evidence="2 12"/>
<feature type="active site" description="Proton acceptor" evidence="12">
    <location>
        <position position="258"/>
    </location>
</feature>
<dbReference type="GO" id="GO:0004747">
    <property type="term" value="F:ribokinase activity"/>
    <property type="evidence" value="ECO:0007669"/>
    <property type="project" value="UniProtKB-UniRule"/>
</dbReference>
<comment type="activity regulation">
    <text evidence="12">Activated by a monovalent cation that binds near, but not in, the active site. The most likely occupant of the site in vivo is potassium. Ion binding induces a conformational change that may alter substrate affinity.</text>
</comment>
<feature type="binding site" evidence="12">
    <location>
        <begin position="17"/>
        <end position="19"/>
    </location>
    <ligand>
        <name>substrate</name>
    </ligand>
</feature>
<dbReference type="InterPro" id="IPR029056">
    <property type="entry name" value="Ribokinase-like"/>
</dbReference>
<comment type="subcellular location">
    <subcellularLocation>
        <location evidence="12">Cytoplasm</location>
    </subcellularLocation>
</comment>
<feature type="binding site" evidence="12">
    <location>
        <position position="145"/>
    </location>
    <ligand>
        <name>substrate</name>
    </ligand>
</feature>
<comment type="caution">
    <text evidence="14">The sequence shown here is derived from an EMBL/GenBank/DDBJ whole genome shotgun (WGS) entry which is preliminary data.</text>
</comment>
<sequence>MTAARSSSRLFVAGIYAADLVFAAQRLPSLGETIQASGFMRSHGGKGSNQAVAAARAGADVCFFTLIGDDAFGEDARALWRNEGVRSLARVIPGQATGAAGIFVEESGDNAIVVYPGACRTMGACDLEMVEAEIAAAKVFVIQLEQPVEAALRGLELARRHGVITVLNPAPACPLPEALFPLCDYILPNESEASRLTGLPAETPTQAEAAARALLSKGVGSVVMTLGDRGSLFCNSETSFTVAAHKAGACVDTTGAGDGYTAGFATALAQGRSPRQAMLFATALAGISVTRRGAAASMPTRAEIETALAAMAQPPQ</sequence>
<evidence type="ECO:0000256" key="2">
    <source>
        <dbReference type="ARBA" id="ARBA00012035"/>
    </source>
</evidence>
<keyword evidence="10 12" id="KW-0630">Potassium</keyword>
<evidence type="ECO:0000256" key="7">
    <source>
        <dbReference type="ARBA" id="ARBA00022777"/>
    </source>
</evidence>
<keyword evidence="11 12" id="KW-0119">Carbohydrate metabolism</keyword>
<dbReference type="Proteomes" id="UP000580517">
    <property type="component" value="Unassembled WGS sequence"/>
</dbReference>
<evidence type="ECO:0000259" key="13">
    <source>
        <dbReference type="Pfam" id="PF00294"/>
    </source>
</evidence>
<accession>A0A853F9Y1</accession>
<dbReference type="GO" id="GO:0005524">
    <property type="term" value="F:ATP binding"/>
    <property type="evidence" value="ECO:0007669"/>
    <property type="project" value="UniProtKB-UniRule"/>
</dbReference>
<feature type="binding site" evidence="12">
    <location>
        <position position="254"/>
    </location>
    <ligand>
        <name>K(+)</name>
        <dbReference type="ChEBI" id="CHEBI:29103"/>
    </ligand>
</feature>
<keyword evidence="9 12" id="KW-0460">Magnesium</keyword>
<dbReference type="InterPro" id="IPR002173">
    <property type="entry name" value="Carboh/pur_kinase_PfkB_CS"/>
</dbReference>
<feature type="binding site" evidence="12">
    <location>
        <position position="291"/>
    </location>
    <ligand>
        <name>K(+)</name>
        <dbReference type="ChEBI" id="CHEBI:29103"/>
    </ligand>
</feature>
<evidence type="ECO:0000256" key="5">
    <source>
        <dbReference type="ARBA" id="ARBA00022723"/>
    </source>
</evidence>
<dbReference type="PANTHER" id="PTHR10584">
    <property type="entry name" value="SUGAR KINASE"/>
    <property type="match status" value="1"/>
</dbReference>
<dbReference type="GO" id="GO:0046872">
    <property type="term" value="F:metal ion binding"/>
    <property type="evidence" value="ECO:0007669"/>
    <property type="project" value="UniProtKB-KW"/>
</dbReference>
<feature type="binding site" evidence="12">
    <location>
        <begin position="45"/>
        <end position="49"/>
    </location>
    <ligand>
        <name>substrate</name>
    </ligand>
</feature>
<dbReference type="GO" id="GO:0019303">
    <property type="term" value="P:D-ribose catabolic process"/>
    <property type="evidence" value="ECO:0007669"/>
    <property type="project" value="UniProtKB-UniRule"/>
</dbReference>
<comment type="catalytic activity">
    <reaction evidence="12">
        <text>D-ribose + ATP = D-ribose 5-phosphate + ADP + H(+)</text>
        <dbReference type="Rhea" id="RHEA:13697"/>
        <dbReference type="ChEBI" id="CHEBI:15378"/>
        <dbReference type="ChEBI" id="CHEBI:30616"/>
        <dbReference type="ChEBI" id="CHEBI:47013"/>
        <dbReference type="ChEBI" id="CHEBI:78346"/>
        <dbReference type="ChEBI" id="CHEBI:456216"/>
        <dbReference type="EC" id="2.7.1.15"/>
    </reaction>
</comment>
<evidence type="ECO:0000256" key="6">
    <source>
        <dbReference type="ARBA" id="ARBA00022741"/>
    </source>
</evidence>
<evidence type="ECO:0000256" key="1">
    <source>
        <dbReference type="ARBA" id="ARBA00005380"/>
    </source>
</evidence>
<dbReference type="AlphaFoldDB" id="A0A853F9Y1"/>
<feature type="binding site" evidence="12">
    <location>
        <position position="189"/>
    </location>
    <ligand>
        <name>ATP</name>
        <dbReference type="ChEBI" id="CHEBI:30616"/>
    </ligand>
</feature>
<keyword evidence="6 12" id="KW-0547">Nucleotide-binding</keyword>
<keyword evidence="15" id="KW-1185">Reference proteome</keyword>
<dbReference type="OrthoDB" id="9775849at2"/>
<reference evidence="14 15" key="1">
    <citation type="submission" date="2020-07" db="EMBL/GenBank/DDBJ databases">
        <title>Taxonomic revisions and descriptions of new bacterial species based on genomic comparisons in the high-G+C-content subgroup of the family Alcaligenaceae.</title>
        <authorList>
            <person name="Szabo A."/>
            <person name="Felfoldi T."/>
        </authorList>
    </citation>
    <scope>NUCLEOTIDE SEQUENCE [LARGE SCALE GENOMIC DNA]</scope>
    <source>
        <strain evidence="14 15">DSM 25264</strain>
    </source>
</reference>
<evidence type="ECO:0000256" key="12">
    <source>
        <dbReference type="HAMAP-Rule" id="MF_01987"/>
    </source>
</evidence>
<dbReference type="PRINTS" id="PR00990">
    <property type="entry name" value="RIBOKINASE"/>
</dbReference>
<dbReference type="UniPathway" id="UPA00916">
    <property type="reaction ID" value="UER00889"/>
</dbReference>
<feature type="binding site" evidence="12">
    <location>
        <position position="252"/>
    </location>
    <ligand>
        <name>K(+)</name>
        <dbReference type="ChEBI" id="CHEBI:29103"/>
    </ligand>
</feature>
<dbReference type="SUPFAM" id="SSF53613">
    <property type="entry name" value="Ribokinase-like"/>
    <property type="match status" value="1"/>
</dbReference>
<feature type="binding site" evidence="12">
    <location>
        <begin position="257"/>
        <end position="258"/>
    </location>
    <ligand>
        <name>ATP</name>
        <dbReference type="ChEBI" id="CHEBI:30616"/>
    </ligand>
</feature>
<evidence type="ECO:0000256" key="10">
    <source>
        <dbReference type="ARBA" id="ARBA00022958"/>
    </source>
</evidence>
<dbReference type="PROSITE" id="PS00584">
    <property type="entry name" value="PFKB_KINASES_2"/>
    <property type="match status" value="1"/>
</dbReference>
<dbReference type="Gene3D" id="3.40.1190.20">
    <property type="match status" value="1"/>
</dbReference>
<keyword evidence="5 12" id="KW-0479">Metal-binding</keyword>
<evidence type="ECO:0000256" key="8">
    <source>
        <dbReference type="ARBA" id="ARBA00022840"/>
    </source>
</evidence>
<feature type="binding site" evidence="12">
    <location>
        <begin position="225"/>
        <end position="230"/>
    </location>
    <ligand>
        <name>ATP</name>
        <dbReference type="ChEBI" id="CHEBI:30616"/>
    </ligand>
</feature>
<dbReference type="GO" id="GO:0005829">
    <property type="term" value="C:cytosol"/>
    <property type="evidence" value="ECO:0007669"/>
    <property type="project" value="TreeGrafter"/>
</dbReference>
<name>A0A853F9Y1_9BURK</name>
<organism evidence="14 15">
    <name type="scientific">Allopusillimonas soli</name>
    <dbReference type="NCBI Taxonomy" id="659016"/>
    <lineage>
        <taxon>Bacteria</taxon>
        <taxon>Pseudomonadati</taxon>
        <taxon>Pseudomonadota</taxon>
        <taxon>Betaproteobacteria</taxon>
        <taxon>Burkholderiales</taxon>
        <taxon>Alcaligenaceae</taxon>
        <taxon>Allopusillimonas</taxon>
    </lineage>
</organism>
<dbReference type="HAMAP" id="MF_01987">
    <property type="entry name" value="Ribokinase"/>
    <property type="match status" value="1"/>
</dbReference>
<comment type="subunit">
    <text evidence="12">Homodimer.</text>
</comment>
<feature type="binding site" evidence="12">
    <location>
        <position position="288"/>
    </location>
    <ligand>
        <name>K(+)</name>
        <dbReference type="ChEBI" id="CHEBI:29103"/>
    </ligand>
</feature>
<keyword evidence="12" id="KW-0963">Cytoplasm</keyword>
<evidence type="ECO:0000256" key="9">
    <source>
        <dbReference type="ARBA" id="ARBA00022842"/>
    </source>
</evidence>
<evidence type="ECO:0000313" key="14">
    <source>
        <dbReference type="EMBL" id="NYT35401.1"/>
    </source>
</evidence>
<feature type="binding site" evidence="12">
    <location>
        <position position="297"/>
    </location>
    <ligand>
        <name>K(+)</name>
        <dbReference type="ChEBI" id="CHEBI:29103"/>
    </ligand>
</feature>
<dbReference type="Pfam" id="PF00294">
    <property type="entry name" value="PfkB"/>
    <property type="match status" value="1"/>
</dbReference>
<gene>
    <name evidence="12" type="primary">rbsK</name>
    <name evidence="14" type="ORF">H0A68_00815</name>
</gene>
<evidence type="ECO:0000256" key="11">
    <source>
        <dbReference type="ARBA" id="ARBA00023277"/>
    </source>
</evidence>
<keyword evidence="7 12" id="KW-0418">Kinase</keyword>
<dbReference type="InterPro" id="IPR002139">
    <property type="entry name" value="Ribo/fructo_kinase"/>
</dbReference>
<keyword evidence="8 12" id="KW-0067">ATP-binding</keyword>
<dbReference type="EMBL" id="JACCEW010000001">
    <property type="protein sequence ID" value="NYT35401.1"/>
    <property type="molecule type" value="Genomic_DNA"/>
</dbReference>
<dbReference type="PANTHER" id="PTHR10584:SF166">
    <property type="entry name" value="RIBOKINASE"/>
    <property type="match status" value="1"/>
</dbReference>
<evidence type="ECO:0000256" key="4">
    <source>
        <dbReference type="ARBA" id="ARBA00022679"/>
    </source>
</evidence>
<comment type="cofactor">
    <cofactor evidence="12">
        <name>Mg(2+)</name>
        <dbReference type="ChEBI" id="CHEBI:18420"/>
    </cofactor>
    <text evidence="12">Requires a divalent cation, most likely magnesium in vivo, as an electrophilic catalyst to aid phosphoryl group transfer. It is the chelate of the metal and the nucleotide that is the actual substrate.</text>
</comment>
<dbReference type="InterPro" id="IPR011877">
    <property type="entry name" value="Ribokinase"/>
</dbReference>
<feature type="binding site" evidence="12">
    <location>
        <position position="258"/>
    </location>
    <ligand>
        <name>substrate</name>
    </ligand>
</feature>
<comment type="function">
    <text evidence="12">Catalyzes the phosphorylation of ribose at O-5 in a reaction requiring ATP and magnesium. The resulting D-ribose-5-phosphate can then be used either for sythesis of nucleotides, histidine, and tryptophan, or as a component of the pentose phosphate pathway.</text>
</comment>
<protein>
    <recommendedName>
        <fullName evidence="3 12">Ribokinase</fullName>
        <shortName evidence="12">RK</shortName>
        <ecNumber evidence="2 12">2.7.1.15</ecNumber>
    </recommendedName>
</protein>
<evidence type="ECO:0000313" key="15">
    <source>
        <dbReference type="Proteomes" id="UP000580517"/>
    </source>
</evidence>
<feature type="binding site" evidence="12">
    <location>
        <position position="293"/>
    </location>
    <ligand>
        <name>K(+)</name>
        <dbReference type="ChEBI" id="CHEBI:29103"/>
    </ligand>
</feature>
<comment type="caution">
    <text evidence="12">Lacks conserved residue(s) required for the propagation of feature annotation.</text>
</comment>
<evidence type="ECO:0000256" key="3">
    <source>
        <dbReference type="ARBA" id="ARBA00016943"/>
    </source>
</evidence>
<comment type="similarity">
    <text evidence="1">Belongs to the carbohydrate kinase pfkB family.</text>
</comment>
<comment type="similarity">
    <text evidence="12">Belongs to the carbohydrate kinase PfkB family. Ribokinase subfamily.</text>
</comment>
<dbReference type="RefSeq" id="WP_129967280.1">
    <property type="nucleotide sequence ID" value="NZ_JACCEW010000001.1"/>
</dbReference>
<dbReference type="CDD" id="cd01174">
    <property type="entry name" value="ribokinase"/>
    <property type="match status" value="1"/>
</dbReference>
<feature type="domain" description="Carbohydrate kinase PfkB" evidence="13">
    <location>
        <begin position="10"/>
        <end position="301"/>
    </location>
</feature>